<dbReference type="InterPro" id="IPR050759">
    <property type="entry name" value="Serine_protease_kringle"/>
</dbReference>
<dbReference type="Pfam" id="PF00051">
    <property type="entry name" value="Kringle"/>
    <property type="match status" value="1"/>
</dbReference>
<dbReference type="InterPro" id="IPR038178">
    <property type="entry name" value="Kringle_sf"/>
</dbReference>
<dbReference type="GO" id="GO:0004175">
    <property type="term" value="F:endopeptidase activity"/>
    <property type="evidence" value="ECO:0007669"/>
    <property type="project" value="TreeGrafter"/>
</dbReference>
<keyword evidence="2" id="KW-0964">Secreted</keyword>
<comment type="caution">
    <text evidence="7">Lacks conserved residue(s) required for the propagation of feature annotation.</text>
</comment>
<dbReference type="PANTHER" id="PTHR24261">
    <property type="entry name" value="PLASMINOGEN-RELATED"/>
    <property type="match status" value="1"/>
</dbReference>
<dbReference type="CDD" id="cd00108">
    <property type="entry name" value="KR"/>
    <property type="match status" value="1"/>
</dbReference>
<dbReference type="PROSITE" id="PS00021">
    <property type="entry name" value="KRINGLE_1"/>
    <property type="match status" value="1"/>
</dbReference>
<evidence type="ECO:0000313" key="9">
    <source>
        <dbReference type="Ensembl" id="ENSACUP00000011686.1"/>
    </source>
</evidence>
<comment type="subcellular location">
    <subcellularLocation>
        <location evidence="1">Secreted</location>
    </subcellularLocation>
</comment>
<evidence type="ECO:0000256" key="5">
    <source>
        <dbReference type="ARBA" id="ARBA00022737"/>
    </source>
</evidence>
<organism evidence="9 10">
    <name type="scientific">Athene cunicularia</name>
    <name type="common">Burrowing owl</name>
    <name type="synonym">Speotyto cunicularia</name>
    <dbReference type="NCBI Taxonomy" id="194338"/>
    <lineage>
        <taxon>Eukaryota</taxon>
        <taxon>Metazoa</taxon>
        <taxon>Chordata</taxon>
        <taxon>Craniata</taxon>
        <taxon>Vertebrata</taxon>
        <taxon>Euteleostomi</taxon>
        <taxon>Archelosauria</taxon>
        <taxon>Archosauria</taxon>
        <taxon>Dinosauria</taxon>
        <taxon>Saurischia</taxon>
        <taxon>Theropoda</taxon>
        <taxon>Coelurosauria</taxon>
        <taxon>Aves</taxon>
        <taxon>Neognathae</taxon>
        <taxon>Neoaves</taxon>
        <taxon>Telluraves</taxon>
        <taxon>Strigiformes</taxon>
        <taxon>Strigidae</taxon>
        <taxon>Athene</taxon>
    </lineage>
</organism>
<keyword evidence="6" id="KW-1015">Disulfide bond</keyword>
<evidence type="ECO:0000256" key="2">
    <source>
        <dbReference type="ARBA" id="ARBA00022525"/>
    </source>
</evidence>
<dbReference type="PRINTS" id="PR00018">
    <property type="entry name" value="KRINGLE"/>
</dbReference>
<evidence type="ECO:0000256" key="1">
    <source>
        <dbReference type="ARBA" id="ARBA00004613"/>
    </source>
</evidence>
<dbReference type="InterPro" id="IPR018056">
    <property type="entry name" value="Kringle_CS"/>
</dbReference>
<evidence type="ECO:0000259" key="8">
    <source>
        <dbReference type="PROSITE" id="PS50070"/>
    </source>
</evidence>
<dbReference type="Ensembl" id="ENSACUT00000012466.1">
    <property type="protein sequence ID" value="ENSACUP00000011686.1"/>
    <property type="gene ID" value="ENSACUG00000007875.1"/>
</dbReference>
<reference evidence="9" key="1">
    <citation type="submission" date="2025-08" db="UniProtKB">
        <authorList>
            <consortium name="Ensembl"/>
        </authorList>
    </citation>
    <scope>IDENTIFICATION</scope>
</reference>
<dbReference type="GO" id="GO:0005102">
    <property type="term" value="F:signaling receptor binding"/>
    <property type="evidence" value="ECO:0007669"/>
    <property type="project" value="TreeGrafter"/>
</dbReference>
<dbReference type="SMART" id="SM00130">
    <property type="entry name" value="KR"/>
    <property type="match status" value="1"/>
</dbReference>
<evidence type="ECO:0000256" key="4">
    <source>
        <dbReference type="ARBA" id="ARBA00022729"/>
    </source>
</evidence>
<keyword evidence="5" id="KW-0677">Repeat</keyword>
<dbReference type="AlphaFoldDB" id="A0A663MJ13"/>
<dbReference type="Gene3D" id="2.40.20.10">
    <property type="entry name" value="Plasminogen Kringle 4"/>
    <property type="match status" value="1"/>
</dbReference>
<reference evidence="9" key="2">
    <citation type="submission" date="2025-09" db="UniProtKB">
        <authorList>
            <consortium name="Ensembl"/>
        </authorList>
    </citation>
    <scope>IDENTIFICATION</scope>
</reference>
<dbReference type="InterPro" id="IPR000001">
    <property type="entry name" value="Kringle"/>
</dbReference>
<protein>
    <recommendedName>
        <fullName evidence="8">Kringle domain-containing protein</fullName>
    </recommendedName>
</protein>
<evidence type="ECO:0000313" key="10">
    <source>
        <dbReference type="Proteomes" id="UP000472269"/>
    </source>
</evidence>
<accession>A0A663MJ13</accession>
<keyword evidence="3 7" id="KW-0420">Kringle</keyword>
<name>A0A663MJ13_ATHCN</name>
<evidence type="ECO:0000256" key="3">
    <source>
        <dbReference type="ARBA" id="ARBA00022572"/>
    </source>
</evidence>
<keyword evidence="4" id="KW-0732">Signal</keyword>
<dbReference type="PROSITE" id="PS50070">
    <property type="entry name" value="KRINGLE_2"/>
    <property type="match status" value="1"/>
</dbReference>
<dbReference type="InterPro" id="IPR013806">
    <property type="entry name" value="Kringle-like"/>
</dbReference>
<sequence length="146" mass="15805">DRVPALGPAAPTQCYHGHGEHYRGHVSKTRKGITCQPWAAQVPHVISPVTHPEAHLEENYCRNPDNDSHGPWCYTMDPRTPFDYCAIKPCAAGDSLQGPCPWGPRPADHSHHADCLRPLRVPAGDAEAGKVSSHALAPTLPLCQLG</sequence>
<dbReference type="GO" id="GO:0005615">
    <property type="term" value="C:extracellular space"/>
    <property type="evidence" value="ECO:0007669"/>
    <property type="project" value="TreeGrafter"/>
</dbReference>
<evidence type="ECO:0000256" key="7">
    <source>
        <dbReference type="PROSITE-ProRule" id="PRU00121"/>
    </source>
</evidence>
<dbReference type="PANTHER" id="PTHR24261:SF7">
    <property type="entry name" value="KRINGLE DOMAIN-CONTAINING PROTEIN"/>
    <property type="match status" value="1"/>
</dbReference>
<keyword evidence="10" id="KW-1185">Reference proteome</keyword>
<dbReference type="SUPFAM" id="SSF57440">
    <property type="entry name" value="Kringle-like"/>
    <property type="match status" value="1"/>
</dbReference>
<dbReference type="FunFam" id="2.40.20.10:FF:000002">
    <property type="entry name" value="Hepatocyte growth factor"/>
    <property type="match status" value="1"/>
</dbReference>
<evidence type="ECO:0000256" key="6">
    <source>
        <dbReference type="ARBA" id="ARBA00023157"/>
    </source>
</evidence>
<proteinExistence type="predicted"/>
<dbReference type="Proteomes" id="UP000472269">
    <property type="component" value="Unplaced"/>
</dbReference>
<feature type="domain" description="Kringle" evidence="8">
    <location>
        <begin position="13"/>
        <end position="90"/>
    </location>
</feature>